<feature type="transmembrane region" description="Helical" evidence="2">
    <location>
        <begin position="97"/>
        <end position="120"/>
    </location>
</feature>
<evidence type="ECO:0000313" key="6">
    <source>
        <dbReference type="Proteomes" id="UP001302367"/>
    </source>
</evidence>
<reference evidence="3 5" key="1">
    <citation type="submission" date="2015-10" db="EMBL/GenBank/DDBJ databases">
        <title>The cercosporin biosynthetic gene cluster was horizontally transferred to several fungal lineages and shown to be expanded in Cercospora beticola based on microsynteny with recipient genomes.</title>
        <authorList>
            <person name="De Jonge R."/>
            <person name="Ebert M.K."/>
            <person name="Suttle J.C."/>
            <person name="Jurick Ii W.M."/>
            <person name="Secor G.A."/>
            <person name="Thomma B.P."/>
            <person name="Van De Peer Y."/>
            <person name="Bolton M.D."/>
        </authorList>
    </citation>
    <scope>NUCLEOTIDE SEQUENCE [LARGE SCALE GENOMIC DNA]</scope>
    <source>
        <strain evidence="3 5">09-40</strain>
    </source>
</reference>
<evidence type="ECO:0000256" key="1">
    <source>
        <dbReference type="SAM" id="MobiDB-lite"/>
    </source>
</evidence>
<accession>A0A2G5H7X5</accession>
<evidence type="ECO:0000313" key="4">
    <source>
        <dbReference type="EMBL" id="WPB02994.1"/>
    </source>
</evidence>
<sequence length="261" mass="29772">MAIMHTQPKPCSPIVRYFANWYQNTSQDLGFRLGIRLLQFILALTIMVLYSRDLKQFTAANTRAPASWIYAEVVAALSIIVCLWCAFVNVKHRILRLMLDFAIAILWAAQAGYFGMLYWQDDGNGNIERPALASEKRMKAAIPIGLTCVGLWMLSFFQSVVWRCQALKQRLRNRRARKEAKRQREAGFGEMADRGSIEPVLQSAAPEIHDLESAPKKGESEQVAKAEEPWVDEKRKQNDWIAQLDSNGREETQDPPPAYIK</sequence>
<feature type="transmembrane region" description="Helical" evidence="2">
    <location>
        <begin position="140"/>
        <end position="162"/>
    </location>
</feature>
<keyword evidence="6" id="KW-1185">Reference proteome</keyword>
<feature type="transmembrane region" description="Helical" evidence="2">
    <location>
        <begin position="70"/>
        <end position="90"/>
    </location>
</feature>
<gene>
    <name evidence="3" type="ORF">CB0940_07070</name>
    <name evidence="4" type="ORF">RHO25_007630</name>
</gene>
<dbReference type="EMBL" id="CP134188">
    <property type="protein sequence ID" value="WPB02994.1"/>
    <property type="molecule type" value="Genomic_DNA"/>
</dbReference>
<evidence type="ECO:0000313" key="3">
    <source>
        <dbReference type="EMBL" id="PIA88626.1"/>
    </source>
</evidence>
<dbReference type="AlphaFoldDB" id="A0A2G5H7X5"/>
<dbReference type="Proteomes" id="UP001302367">
    <property type="component" value="Chromosome 5"/>
</dbReference>
<dbReference type="GO" id="GO:0016020">
    <property type="term" value="C:membrane"/>
    <property type="evidence" value="ECO:0007669"/>
    <property type="project" value="UniProtKB-SubCell"/>
</dbReference>
<dbReference type="PANTHER" id="PTHR42083">
    <property type="entry name" value="MARVEL DOMAIN-CONTAINING PROTEIN"/>
    <property type="match status" value="1"/>
</dbReference>
<keyword evidence="2" id="KW-1133">Transmembrane helix</keyword>
<proteinExistence type="predicted"/>
<feature type="compositionally biased region" description="Basic and acidic residues" evidence="1">
    <location>
        <begin position="207"/>
        <end position="238"/>
    </location>
</feature>
<dbReference type="OrthoDB" id="5363290at2759"/>
<evidence type="ECO:0000256" key="2">
    <source>
        <dbReference type="SAM" id="Phobius"/>
    </source>
</evidence>
<protein>
    <submittedName>
        <fullName evidence="3">Uncharacterized protein</fullName>
    </submittedName>
</protein>
<dbReference type="Proteomes" id="UP000230605">
    <property type="component" value="Chromosome 5"/>
</dbReference>
<feature type="region of interest" description="Disordered" evidence="1">
    <location>
        <begin position="202"/>
        <end position="261"/>
    </location>
</feature>
<dbReference type="EMBL" id="LKMD01000108">
    <property type="protein sequence ID" value="PIA88626.1"/>
    <property type="molecule type" value="Genomic_DNA"/>
</dbReference>
<feature type="transmembrane region" description="Helical" evidence="2">
    <location>
        <begin position="33"/>
        <end position="50"/>
    </location>
</feature>
<name>A0A2G5H7X5_CERBT</name>
<dbReference type="PANTHER" id="PTHR42083:SF1">
    <property type="entry name" value="MARVEL DOMAIN-CONTAINING PROTEIN"/>
    <property type="match status" value="1"/>
</dbReference>
<keyword evidence="2" id="KW-0812">Transmembrane</keyword>
<evidence type="ECO:0000313" key="5">
    <source>
        <dbReference type="Proteomes" id="UP000230605"/>
    </source>
</evidence>
<organism evidence="3 5">
    <name type="scientific">Cercospora beticola</name>
    <name type="common">Sugarbeet leaf spot fungus</name>
    <dbReference type="NCBI Taxonomy" id="122368"/>
    <lineage>
        <taxon>Eukaryota</taxon>
        <taxon>Fungi</taxon>
        <taxon>Dikarya</taxon>
        <taxon>Ascomycota</taxon>
        <taxon>Pezizomycotina</taxon>
        <taxon>Dothideomycetes</taxon>
        <taxon>Dothideomycetidae</taxon>
        <taxon>Mycosphaerellales</taxon>
        <taxon>Mycosphaerellaceae</taxon>
        <taxon>Cercospora</taxon>
    </lineage>
</organism>
<keyword evidence="2" id="KW-0472">Membrane</keyword>
<reference evidence="4 6" key="2">
    <citation type="submission" date="2023-09" db="EMBL/GenBank/DDBJ databases">
        <title>Complete-Gapless Cercospora beticola genome.</title>
        <authorList>
            <person name="Wyatt N.A."/>
            <person name="Spanner R.E."/>
            <person name="Bolton M.D."/>
        </authorList>
    </citation>
    <scope>NUCLEOTIDE SEQUENCE [LARGE SCALE GENOMIC DNA]</scope>
    <source>
        <strain evidence="4">Cb09-40</strain>
    </source>
</reference>